<keyword evidence="2" id="KW-0547">Nucleotide-binding</keyword>
<dbReference type="GO" id="GO:0005886">
    <property type="term" value="C:plasma membrane"/>
    <property type="evidence" value="ECO:0007669"/>
    <property type="project" value="TreeGrafter"/>
</dbReference>
<dbReference type="AlphaFoldDB" id="F1YFG8"/>
<accession>F1YFG8</accession>
<dbReference type="GO" id="GO:0016887">
    <property type="term" value="F:ATP hydrolysis activity"/>
    <property type="evidence" value="ECO:0007669"/>
    <property type="project" value="InterPro"/>
</dbReference>
<dbReference type="CDD" id="cd03255">
    <property type="entry name" value="ABC_MJ0796_LolCDE_FtsE"/>
    <property type="match status" value="1"/>
</dbReference>
<dbReference type="PROSITE" id="PS50893">
    <property type="entry name" value="ABC_TRANSPORTER_2"/>
    <property type="match status" value="1"/>
</dbReference>
<dbReference type="InterPro" id="IPR003593">
    <property type="entry name" value="AAA+_ATPase"/>
</dbReference>
<evidence type="ECO:0000256" key="1">
    <source>
        <dbReference type="ARBA" id="ARBA00022448"/>
    </source>
</evidence>
<keyword evidence="3" id="KW-0067">ATP-binding</keyword>
<dbReference type="PANTHER" id="PTHR24220:SF685">
    <property type="entry name" value="ABC TRANSPORTER RELATED"/>
    <property type="match status" value="1"/>
</dbReference>
<dbReference type="EMBL" id="AEUD01000002">
    <property type="protein sequence ID" value="EGD56456.1"/>
    <property type="molecule type" value="Genomic_DNA"/>
</dbReference>
<name>F1YFG8_9ACTN</name>
<dbReference type="SMART" id="SM00382">
    <property type="entry name" value="AAA"/>
    <property type="match status" value="1"/>
</dbReference>
<dbReference type="PROSITE" id="PS00211">
    <property type="entry name" value="ABC_TRANSPORTER_1"/>
    <property type="match status" value="1"/>
</dbReference>
<keyword evidence="6" id="KW-1185">Reference proteome</keyword>
<dbReference type="GO" id="GO:0022857">
    <property type="term" value="F:transmembrane transporter activity"/>
    <property type="evidence" value="ECO:0007669"/>
    <property type="project" value="TreeGrafter"/>
</dbReference>
<sequence>MSDVHLSYTDGDGSAVRAVDGVSLEVPRGTTVVLTGPSGCGKSSVLAVAGTLIRPDSGRVEIGGIRVDGLSVEELAAVRREHVGLVFQHDNLVPGLTAEEQVLLAVHVGGRRPSRHRGQARELLAAVGLDGAFGRLPGQLSGGMRQRVNIARALIMEPDVLLIDEPTSALDSRRGAEVMDLLREVTREREVASLLVTHDLGTVGDADTVLHMKDGALVAEAAAVS</sequence>
<reference evidence="5 6" key="1">
    <citation type="journal article" date="2011" name="J. Bacteriol.">
        <title>Draft Genome Sequence of Gordonia neofelifaecis NRRL B-59395, a Cholesterol-Degrading Actinomycete.</title>
        <authorList>
            <person name="Ge F."/>
            <person name="Li W."/>
            <person name="Chen G."/>
            <person name="Liu Y."/>
            <person name="Zhang G."/>
            <person name="Yong B."/>
            <person name="Wang Q."/>
            <person name="Wang N."/>
            <person name="Huang Z."/>
            <person name="Li W."/>
            <person name="Wang J."/>
            <person name="Wu C."/>
            <person name="Xie Q."/>
            <person name="Liu G."/>
        </authorList>
    </citation>
    <scope>NUCLEOTIDE SEQUENCE [LARGE SCALE GENOMIC DNA]</scope>
    <source>
        <strain evidence="5 6">NRRL B-59395</strain>
    </source>
</reference>
<dbReference type="InterPro" id="IPR017871">
    <property type="entry name" value="ABC_transporter-like_CS"/>
</dbReference>
<dbReference type="InterPro" id="IPR015854">
    <property type="entry name" value="ABC_transpr_LolD-like"/>
</dbReference>
<dbReference type="Proteomes" id="UP000035065">
    <property type="component" value="Unassembled WGS sequence"/>
</dbReference>
<dbReference type="Gene3D" id="3.40.50.300">
    <property type="entry name" value="P-loop containing nucleotide triphosphate hydrolases"/>
    <property type="match status" value="1"/>
</dbReference>
<dbReference type="InterPro" id="IPR017911">
    <property type="entry name" value="MacB-like_ATP-bd"/>
</dbReference>
<protein>
    <submittedName>
        <fullName evidence="5">Abc transporter related protein</fullName>
    </submittedName>
</protein>
<comment type="caution">
    <text evidence="5">The sequence shown here is derived from an EMBL/GenBank/DDBJ whole genome shotgun (WGS) entry which is preliminary data.</text>
</comment>
<organism evidence="5 6">
    <name type="scientific">Gordonia neofelifaecis NRRL B-59395</name>
    <dbReference type="NCBI Taxonomy" id="644548"/>
    <lineage>
        <taxon>Bacteria</taxon>
        <taxon>Bacillati</taxon>
        <taxon>Actinomycetota</taxon>
        <taxon>Actinomycetes</taxon>
        <taxon>Mycobacteriales</taxon>
        <taxon>Gordoniaceae</taxon>
        <taxon>Gordonia</taxon>
    </lineage>
</organism>
<dbReference type="GO" id="GO:0005524">
    <property type="term" value="F:ATP binding"/>
    <property type="evidence" value="ECO:0007669"/>
    <property type="project" value="UniProtKB-KW"/>
</dbReference>
<evidence type="ECO:0000313" key="6">
    <source>
        <dbReference type="Proteomes" id="UP000035065"/>
    </source>
</evidence>
<feature type="domain" description="ABC transporter" evidence="4">
    <location>
        <begin position="1"/>
        <end position="224"/>
    </location>
</feature>
<dbReference type="PANTHER" id="PTHR24220">
    <property type="entry name" value="IMPORT ATP-BINDING PROTEIN"/>
    <property type="match status" value="1"/>
</dbReference>
<dbReference type="eggNOG" id="COG1136">
    <property type="taxonomic scope" value="Bacteria"/>
</dbReference>
<gene>
    <name evidence="5" type="ORF">SCNU_02847</name>
</gene>
<evidence type="ECO:0000256" key="3">
    <source>
        <dbReference type="ARBA" id="ARBA00022840"/>
    </source>
</evidence>
<evidence type="ECO:0000256" key="2">
    <source>
        <dbReference type="ARBA" id="ARBA00022741"/>
    </source>
</evidence>
<evidence type="ECO:0000259" key="4">
    <source>
        <dbReference type="PROSITE" id="PS50893"/>
    </source>
</evidence>
<keyword evidence="1" id="KW-0813">Transport</keyword>
<dbReference type="SUPFAM" id="SSF52540">
    <property type="entry name" value="P-loop containing nucleoside triphosphate hydrolases"/>
    <property type="match status" value="1"/>
</dbReference>
<dbReference type="STRING" id="644548.SCNU_02847"/>
<dbReference type="RefSeq" id="WP_009677840.1">
    <property type="nucleotide sequence ID" value="NZ_AEUD01000002.1"/>
</dbReference>
<evidence type="ECO:0000313" key="5">
    <source>
        <dbReference type="EMBL" id="EGD56456.1"/>
    </source>
</evidence>
<dbReference type="Pfam" id="PF00005">
    <property type="entry name" value="ABC_tran"/>
    <property type="match status" value="1"/>
</dbReference>
<dbReference type="InterPro" id="IPR027417">
    <property type="entry name" value="P-loop_NTPase"/>
</dbReference>
<proteinExistence type="predicted"/>
<dbReference type="InterPro" id="IPR003439">
    <property type="entry name" value="ABC_transporter-like_ATP-bd"/>
</dbReference>